<evidence type="ECO:0000313" key="5">
    <source>
        <dbReference type="Proteomes" id="UP000630149"/>
    </source>
</evidence>
<feature type="signal peptide" evidence="2">
    <location>
        <begin position="1"/>
        <end position="21"/>
    </location>
</feature>
<dbReference type="InterPro" id="IPR014004">
    <property type="entry name" value="Transpt-assoc_nodulatn_dom_bac"/>
</dbReference>
<feature type="domain" description="BON" evidence="3">
    <location>
        <begin position="41"/>
        <end position="109"/>
    </location>
</feature>
<accession>A0A917NDB8</accession>
<dbReference type="Proteomes" id="UP000630149">
    <property type="component" value="Unassembled WGS sequence"/>
</dbReference>
<dbReference type="PANTHER" id="PTHR34606">
    <property type="entry name" value="BON DOMAIN-CONTAINING PROTEIN"/>
    <property type="match status" value="1"/>
</dbReference>
<gene>
    <name evidence="4" type="ORF">GCM10007966_14190</name>
</gene>
<evidence type="ECO:0000256" key="2">
    <source>
        <dbReference type="SAM" id="SignalP"/>
    </source>
</evidence>
<reference evidence="4" key="1">
    <citation type="journal article" date="2014" name="Int. J. Syst. Evol. Microbiol.">
        <title>Complete genome sequence of Corynebacterium casei LMG S-19264T (=DSM 44701T), isolated from a smear-ripened cheese.</title>
        <authorList>
            <consortium name="US DOE Joint Genome Institute (JGI-PGF)"/>
            <person name="Walter F."/>
            <person name="Albersmeier A."/>
            <person name="Kalinowski J."/>
            <person name="Ruckert C."/>
        </authorList>
    </citation>
    <scope>NUCLEOTIDE SEQUENCE</scope>
    <source>
        <strain evidence="4">JCM 13919</strain>
    </source>
</reference>
<dbReference type="PANTHER" id="PTHR34606:SF4">
    <property type="entry name" value="OUTER MEMBRANE LIPOPROTEIN DOLP"/>
    <property type="match status" value="1"/>
</dbReference>
<feature type="chain" id="PRO_5036816737" evidence="2">
    <location>
        <begin position="22"/>
        <end position="185"/>
    </location>
</feature>
<sequence length="185" mass="20285">MKKISILFLSALLSGCIAVVAAGAAGGLIVYDKRSVVMIEKDARIFHVVHKTIVTNPKFNDSHIDVTSFNQVVLLTGQTPAASLKVLAEKIARQTPNVERVYNEITIGYPTSLSQRSQDTWITSQVRTQMLTKKGLESGSIRVVTENSVVYLMGIVTHKQANLAVDVARQVNGVTKVVKVFRYIT</sequence>
<dbReference type="Gene3D" id="3.30.1340.30">
    <property type="match status" value="1"/>
</dbReference>
<proteinExistence type="predicted"/>
<dbReference type="SMART" id="SM00749">
    <property type="entry name" value="BON"/>
    <property type="match status" value="2"/>
</dbReference>
<keyword evidence="1 2" id="KW-0732">Signal</keyword>
<dbReference type="RefSeq" id="WP_131776997.1">
    <property type="nucleotide sequence ID" value="NZ_BMOB01000006.1"/>
</dbReference>
<keyword evidence="5" id="KW-1185">Reference proteome</keyword>
<dbReference type="InterPro" id="IPR051686">
    <property type="entry name" value="Lipoprotein_DolP"/>
</dbReference>
<comment type="caution">
    <text evidence="4">The sequence shown here is derived from an EMBL/GenBank/DDBJ whole genome shotgun (WGS) entry which is preliminary data.</text>
</comment>
<dbReference type="EMBL" id="BMOB01000006">
    <property type="protein sequence ID" value="GGI86698.1"/>
    <property type="molecule type" value="Genomic_DNA"/>
</dbReference>
<evidence type="ECO:0000313" key="4">
    <source>
        <dbReference type="EMBL" id="GGI86698.1"/>
    </source>
</evidence>
<dbReference type="PROSITE" id="PS51257">
    <property type="entry name" value="PROKAR_LIPOPROTEIN"/>
    <property type="match status" value="1"/>
</dbReference>
<dbReference type="InterPro" id="IPR007055">
    <property type="entry name" value="BON_dom"/>
</dbReference>
<feature type="domain" description="BON" evidence="3">
    <location>
        <begin position="118"/>
        <end position="185"/>
    </location>
</feature>
<protein>
    <submittedName>
        <fullName evidence="4">BON domain-containing protein</fullName>
    </submittedName>
</protein>
<dbReference type="PROSITE" id="PS50914">
    <property type="entry name" value="BON"/>
    <property type="match status" value="2"/>
</dbReference>
<reference evidence="4" key="2">
    <citation type="submission" date="2020-09" db="EMBL/GenBank/DDBJ databases">
        <authorList>
            <person name="Sun Q."/>
            <person name="Ohkuma M."/>
        </authorList>
    </citation>
    <scope>NUCLEOTIDE SEQUENCE</scope>
    <source>
        <strain evidence="4">JCM 13919</strain>
    </source>
</reference>
<evidence type="ECO:0000259" key="3">
    <source>
        <dbReference type="PROSITE" id="PS50914"/>
    </source>
</evidence>
<evidence type="ECO:0000256" key="1">
    <source>
        <dbReference type="ARBA" id="ARBA00022729"/>
    </source>
</evidence>
<dbReference type="AlphaFoldDB" id="A0A917NDB8"/>
<name>A0A917NDB8_9GAMM</name>
<organism evidence="4 5">
    <name type="scientific">Legionella impletisoli</name>
    <dbReference type="NCBI Taxonomy" id="343510"/>
    <lineage>
        <taxon>Bacteria</taxon>
        <taxon>Pseudomonadati</taxon>
        <taxon>Pseudomonadota</taxon>
        <taxon>Gammaproteobacteria</taxon>
        <taxon>Legionellales</taxon>
        <taxon>Legionellaceae</taxon>
        <taxon>Legionella</taxon>
    </lineage>
</organism>
<dbReference type="OrthoDB" id="9783990at2"/>
<dbReference type="Pfam" id="PF04972">
    <property type="entry name" value="BON"/>
    <property type="match status" value="2"/>
</dbReference>